<evidence type="ECO:0000256" key="2">
    <source>
        <dbReference type="SAM" id="SignalP"/>
    </source>
</evidence>
<keyword evidence="2" id="KW-0732">Signal</keyword>
<dbReference type="Proteomes" id="UP000233556">
    <property type="component" value="Unassembled WGS sequence"/>
</dbReference>
<reference evidence="4" key="1">
    <citation type="submission" date="2017-11" db="EMBL/GenBank/DDBJ databases">
        <authorList>
            <person name="Lima N.C."/>
            <person name="Parody-Merino A.M."/>
            <person name="Battley P.F."/>
            <person name="Fidler A.E."/>
            <person name="Prosdocimi F."/>
        </authorList>
    </citation>
    <scope>NUCLEOTIDE SEQUENCE [LARGE SCALE GENOMIC DNA]</scope>
</reference>
<proteinExistence type="predicted"/>
<name>A0A2I0U5Y1_LIMLA</name>
<reference evidence="4" key="2">
    <citation type="submission" date="2017-12" db="EMBL/GenBank/DDBJ databases">
        <title>Genome sequence of the Bar-tailed Godwit (Limosa lapponica baueri).</title>
        <authorList>
            <person name="Lima N.C.B."/>
            <person name="Parody-Merino A.M."/>
            <person name="Battley P.F."/>
            <person name="Fidler A.E."/>
            <person name="Prosdocimi F."/>
        </authorList>
    </citation>
    <scope>NUCLEOTIDE SEQUENCE [LARGE SCALE GENOMIC DNA]</scope>
</reference>
<evidence type="ECO:0000313" key="3">
    <source>
        <dbReference type="EMBL" id="PKU41467.1"/>
    </source>
</evidence>
<feature type="signal peptide" evidence="2">
    <location>
        <begin position="1"/>
        <end position="15"/>
    </location>
</feature>
<evidence type="ECO:0000313" key="4">
    <source>
        <dbReference type="Proteomes" id="UP000233556"/>
    </source>
</evidence>
<feature type="region of interest" description="Disordered" evidence="1">
    <location>
        <begin position="100"/>
        <end position="150"/>
    </location>
</feature>
<accession>A0A2I0U5Y1</accession>
<feature type="chain" id="PRO_5014119534" evidence="2">
    <location>
        <begin position="16"/>
        <end position="150"/>
    </location>
</feature>
<dbReference type="EMBL" id="KZ506113">
    <property type="protein sequence ID" value="PKU41467.1"/>
    <property type="molecule type" value="Genomic_DNA"/>
</dbReference>
<evidence type="ECO:0000256" key="1">
    <source>
        <dbReference type="SAM" id="MobiDB-lite"/>
    </source>
</evidence>
<keyword evidence="4" id="KW-1185">Reference proteome</keyword>
<dbReference type="AlphaFoldDB" id="A0A2I0U5Y1"/>
<protein>
    <submittedName>
        <fullName evidence="3">Uncharacterized protein</fullName>
    </submittedName>
</protein>
<organism evidence="3 4">
    <name type="scientific">Limosa lapponica baueri</name>
    <dbReference type="NCBI Taxonomy" id="1758121"/>
    <lineage>
        <taxon>Eukaryota</taxon>
        <taxon>Metazoa</taxon>
        <taxon>Chordata</taxon>
        <taxon>Craniata</taxon>
        <taxon>Vertebrata</taxon>
        <taxon>Euteleostomi</taxon>
        <taxon>Archelosauria</taxon>
        <taxon>Archosauria</taxon>
        <taxon>Dinosauria</taxon>
        <taxon>Saurischia</taxon>
        <taxon>Theropoda</taxon>
        <taxon>Coelurosauria</taxon>
        <taxon>Aves</taxon>
        <taxon>Neognathae</taxon>
        <taxon>Neoaves</taxon>
        <taxon>Charadriiformes</taxon>
        <taxon>Scolopacidae</taxon>
        <taxon>Limosa</taxon>
    </lineage>
</organism>
<sequence length="150" mass="16354">MRWLFILLMVIDAQARLEPHLVICVNFERKSLAQTTVPTDKTGFMLQGGRCTKMTYDFNQGAQRSVSGFCGSAADTREEALALRTGEGLQKHGVRVPRRWQGRYGRAAPVRSGQGCPKPDPASSSRFQPAPANPLQGMAEPRSHGGGTLV</sequence>
<gene>
    <name evidence="3" type="ORF">llap_8227</name>
</gene>